<evidence type="ECO:0000313" key="2">
    <source>
        <dbReference type="EMBL" id="RDL33840.1"/>
    </source>
</evidence>
<protein>
    <submittedName>
        <fullName evidence="2">Uncharacterized protein</fullName>
    </submittedName>
</protein>
<gene>
    <name evidence="2" type="ORF">BP5553_08208</name>
</gene>
<keyword evidence="3" id="KW-1185">Reference proteome</keyword>
<feature type="region of interest" description="Disordered" evidence="1">
    <location>
        <begin position="185"/>
        <end position="222"/>
    </location>
</feature>
<reference evidence="2 3" key="1">
    <citation type="journal article" date="2018" name="IMA Fungus">
        <title>IMA Genome-F 9: Draft genome sequence of Annulohypoxylon stygium, Aspergillus mulundensis, Berkeleyomyces basicola (syn. Thielaviopsis basicola), Ceratocystis smalleyi, two Cercospora beticola strains, Coleophoma cylindrospora, Fusarium fracticaudum, Phialophora cf. hyalina, and Morchella septimelata.</title>
        <authorList>
            <person name="Wingfield B.D."/>
            <person name="Bills G.F."/>
            <person name="Dong Y."/>
            <person name="Huang W."/>
            <person name="Nel W.J."/>
            <person name="Swalarsk-Parry B.S."/>
            <person name="Vaghefi N."/>
            <person name="Wilken P.M."/>
            <person name="An Z."/>
            <person name="de Beer Z.W."/>
            <person name="De Vos L."/>
            <person name="Chen L."/>
            <person name="Duong T.A."/>
            <person name="Gao Y."/>
            <person name="Hammerbacher A."/>
            <person name="Kikkert J.R."/>
            <person name="Li Y."/>
            <person name="Li H."/>
            <person name="Li K."/>
            <person name="Li Q."/>
            <person name="Liu X."/>
            <person name="Ma X."/>
            <person name="Naidoo K."/>
            <person name="Pethybridge S.J."/>
            <person name="Sun J."/>
            <person name="Steenkamp E.T."/>
            <person name="van der Nest M.A."/>
            <person name="van Wyk S."/>
            <person name="Wingfield M.J."/>
            <person name="Xiong C."/>
            <person name="Yue Q."/>
            <person name="Zhang X."/>
        </authorList>
    </citation>
    <scope>NUCLEOTIDE SEQUENCE [LARGE SCALE GENOMIC DNA]</scope>
    <source>
        <strain evidence="2 3">BP 5553</strain>
    </source>
</reference>
<dbReference type="EMBL" id="NPIC01000008">
    <property type="protein sequence ID" value="RDL33840.1"/>
    <property type="molecule type" value="Genomic_DNA"/>
</dbReference>
<dbReference type="Proteomes" id="UP000254866">
    <property type="component" value="Unassembled WGS sequence"/>
</dbReference>
<dbReference type="OrthoDB" id="3554309at2759"/>
<proteinExistence type="predicted"/>
<dbReference type="AlphaFoldDB" id="A0A370TG21"/>
<evidence type="ECO:0000256" key="1">
    <source>
        <dbReference type="SAM" id="MobiDB-lite"/>
    </source>
</evidence>
<dbReference type="RefSeq" id="XP_031867122.1">
    <property type="nucleotide sequence ID" value="XM_032016831.1"/>
</dbReference>
<feature type="region of interest" description="Disordered" evidence="1">
    <location>
        <begin position="91"/>
        <end position="112"/>
    </location>
</feature>
<sequence length="222" mass="24640">MTPQHQAGGRSVQAVATTIDLECPHNYSINHARKINDSGSHPSGAKGLALAQDNFEDSRFIDASDNDHPTTGTNAYEDFILYDSDTPFIDEEASTTPNHGSIYNGNSNSQTAYRPKYTSYGPPDHSENLQPMADLTQTAHSVENLYEASRSPERCSLFGEFKLVPTGPSMLNEWSITPHRHEDMASHFEQLSRYTPDSGSPASSSPRSRHRRRKSGKKHPKH</sequence>
<feature type="compositionally biased region" description="Basic residues" evidence="1">
    <location>
        <begin position="207"/>
        <end position="222"/>
    </location>
</feature>
<name>A0A370TG21_9HELO</name>
<organism evidence="2 3">
    <name type="scientific">Venustampulla echinocandica</name>
    <dbReference type="NCBI Taxonomy" id="2656787"/>
    <lineage>
        <taxon>Eukaryota</taxon>
        <taxon>Fungi</taxon>
        <taxon>Dikarya</taxon>
        <taxon>Ascomycota</taxon>
        <taxon>Pezizomycotina</taxon>
        <taxon>Leotiomycetes</taxon>
        <taxon>Helotiales</taxon>
        <taxon>Pleuroascaceae</taxon>
        <taxon>Venustampulla</taxon>
    </lineage>
</organism>
<feature type="compositionally biased region" description="Polar residues" evidence="1">
    <location>
        <begin position="94"/>
        <end position="112"/>
    </location>
</feature>
<comment type="caution">
    <text evidence="2">The sequence shown here is derived from an EMBL/GenBank/DDBJ whole genome shotgun (WGS) entry which is preliminary data.</text>
</comment>
<evidence type="ECO:0000313" key="3">
    <source>
        <dbReference type="Proteomes" id="UP000254866"/>
    </source>
</evidence>
<accession>A0A370TG21</accession>
<dbReference type="GeneID" id="43601057"/>